<accession>A0A7T0C1P8</accession>
<dbReference type="Proteomes" id="UP000594464">
    <property type="component" value="Chromosome"/>
</dbReference>
<evidence type="ECO:0000313" key="2">
    <source>
        <dbReference type="Proteomes" id="UP000594464"/>
    </source>
</evidence>
<dbReference type="KEGG" id="nva:G3M78_05680"/>
<proteinExistence type="predicted"/>
<organism evidence="1 2">
    <name type="scientific">Candidatus Nitrohelix vancouverensis</name>
    <dbReference type="NCBI Taxonomy" id="2705534"/>
    <lineage>
        <taxon>Bacteria</taxon>
        <taxon>Pseudomonadati</taxon>
        <taxon>Nitrospinota/Tectimicrobiota group</taxon>
        <taxon>Nitrospinota</taxon>
        <taxon>Nitrospinia</taxon>
        <taxon>Nitrospinales</taxon>
        <taxon>Nitrospinaceae</taxon>
        <taxon>Candidatus Nitrohelix</taxon>
    </lineage>
</organism>
<sequence length="227" mass="26182">MNTNYSNCICQTIGAIDYAELPKGLREVWKKCPALNKVFIHNEETLEALMQQSQIPDKAHHCSTLWLALQRGYLKNIMGPVHRYLLEGENFWKDTTPDYKKRFHETWIIKNTDAFKRHETAKKQLGSLYELLYANHLEEQGHQIISLEAWGGPADISARINGEEYDIEVKAIGSSKEEFSAVYKTLKNPDDPPIARSNPMEPVKYLMEIIRNATIQIEKFDQTEKNG</sequence>
<name>A0A7T0C1P8_9BACT</name>
<gene>
    <name evidence="1" type="ORF">G3M78_05680</name>
</gene>
<dbReference type="SUPFAM" id="SSF52980">
    <property type="entry name" value="Restriction endonuclease-like"/>
    <property type="match status" value="1"/>
</dbReference>
<dbReference type="InterPro" id="IPR011335">
    <property type="entry name" value="Restrct_endonuc-II-like"/>
</dbReference>
<reference evidence="2" key="1">
    <citation type="submission" date="2020-02" db="EMBL/GenBank/DDBJ databases">
        <title>Genomic and physiological characterization of two novel Nitrospinaceae genera.</title>
        <authorList>
            <person name="Mueller A.J."/>
            <person name="Jung M.-Y."/>
            <person name="Strachan C.R."/>
            <person name="Herbold C.W."/>
            <person name="Kirkegaard R.H."/>
            <person name="Daims H."/>
        </authorList>
    </citation>
    <scope>NUCLEOTIDE SEQUENCE [LARGE SCALE GENOMIC DNA]</scope>
</reference>
<evidence type="ECO:0000313" key="1">
    <source>
        <dbReference type="EMBL" id="QPJ64900.1"/>
    </source>
</evidence>
<protein>
    <submittedName>
        <fullName evidence="1">Uncharacterized protein</fullName>
    </submittedName>
</protein>
<dbReference type="AlphaFoldDB" id="A0A7T0C1P8"/>
<dbReference type="EMBL" id="CP048620">
    <property type="protein sequence ID" value="QPJ64900.1"/>
    <property type="molecule type" value="Genomic_DNA"/>
</dbReference>